<dbReference type="EMBL" id="SPIA01000001">
    <property type="protein sequence ID" value="TFH68716.1"/>
    <property type="molecule type" value="Genomic_DNA"/>
</dbReference>
<keyword evidence="2" id="KW-1185">Reference proteome</keyword>
<dbReference type="InterPro" id="IPR011882">
    <property type="entry name" value="PaaC"/>
</dbReference>
<comment type="caution">
    <text evidence="1">The sequence shown here is derived from an EMBL/GenBank/DDBJ whole genome shotgun (WGS) entry which is preliminary data.</text>
</comment>
<name>A0A4Y8UIN2_9GAMM</name>
<dbReference type="NCBIfam" id="TIGR02158">
    <property type="entry name" value="PA_CoA_Oxy3"/>
    <property type="match status" value="1"/>
</dbReference>
<dbReference type="OrthoDB" id="9789947at2"/>
<evidence type="ECO:0000313" key="1">
    <source>
        <dbReference type="EMBL" id="TFH68716.1"/>
    </source>
</evidence>
<dbReference type="Gene3D" id="1.20.1260.10">
    <property type="match status" value="1"/>
</dbReference>
<dbReference type="GO" id="GO:0010124">
    <property type="term" value="P:phenylacetate catabolic process"/>
    <property type="evidence" value="ECO:0007669"/>
    <property type="project" value="InterPro"/>
</dbReference>
<dbReference type="InterPro" id="IPR052703">
    <property type="entry name" value="Aromatic_CoA_ox/epox"/>
</dbReference>
<organism evidence="1 2">
    <name type="scientific">Gammaproteobacteria bacterium LSUCC0057</name>
    <dbReference type="NCBI Taxonomy" id="2559237"/>
    <lineage>
        <taxon>Bacteria</taxon>
        <taxon>Pseudomonadati</taxon>
        <taxon>Pseudomonadota</taxon>
        <taxon>Gammaproteobacteria</taxon>
        <taxon>Cellvibrionales</taxon>
        <taxon>Porticoccaceae</taxon>
        <taxon>SAR92 clade</taxon>
    </lineage>
</organism>
<dbReference type="SUPFAM" id="SSF47240">
    <property type="entry name" value="Ferritin-like"/>
    <property type="match status" value="1"/>
</dbReference>
<dbReference type="InterPro" id="IPR007814">
    <property type="entry name" value="PaaA_PaaC"/>
</dbReference>
<accession>A0A4Y8UIN2</accession>
<protein>
    <submittedName>
        <fullName evidence="1">Phenylacetate-CoA oxygenase subunit PaaI</fullName>
    </submittedName>
</protein>
<dbReference type="InterPro" id="IPR009078">
    <property type="entry name" value="Ferritin-like_SF"/>
</dbReference>
<dbReference type="PIRSF" id="PIRSF037834">
    <property type="entry name" value="PA_CoA_Oase3"/>
    <property type="match status" value="1"/>
</dbReference>
<proteinExistence type="predicted"/>
<dbReference type="GO" id="GO:0005829">
    <property type="term" value="C:cytosol"/>
    <property type="evidence" value="ECO:0007669"/>
    <property type="project" value="TreeGrafter"/>
</dbReference>
<dbReference type="InterPro" id="IPR012347">
    <property type="entry name" value="Ferritin-like"/>
</dbReference>
<evidence type="ECO:0000313" key="2">
    <source>
        <dbReference type="Proteomes" id="UP000298133"/>
    </source>
</evidence>
<gene>
    <name evidence="1" type="primary">paaI</name>
    <name evidence="1" type="ORF">E3W66_01810</name>
</gene>
<dbReference type="PANTHER" id="PTHR30458:SF0">
    <property type="entry name" value="1,2-PHENYLACETYL-COA EPOXIDASE, SUBUNIT C"/>
    <property type="match status" value="1"/>
</dbReference>
<reference evidence="1 2" key="1">
    <citation type="submission" date="2019-03" db="EMBL/GenBank/DDBJ databases">
        <title>Draft genome of Gammaproteobacteria bacterium LSUCC0057, a member of the SAR92 clade.</title>
        <authorList>
            <person name="Lanclos V.C."/>
            <person name="Doiron C."/>
            <person name="Henson M.W."/>
            <person name="Thrash J.C."/>
        </authorList>
    </citation>
    <scope>NUCLEOTIDE SEQUENCE [LARGE SCALE GENOMIC DNA]</scope>
    <source>
        <strain evidence="1 2">LSUCC0057</strain>
    </source>
</reference>
<dbReference type="AlphaFoldDB" id="A0A4Y8UIN2"/>
<sequence length="254" mass="28946">MRPLVSQPLIDYCIAQGDDALIFGQRMTEWCYSAPFLEEDLALANVALDLIGRAQMFYQYAAELADDGRSADDIAFLRDARSYTNLLINELPRGDFAFSMARFLLVDTFNVLYLEQLVNSSDSRIAAIAAKAIKESRYHLRRSRDWVVRLGDGTEESHQRMQKGLEEVWGYHKELFIETAGERELIASGVAVDREALYSTWSKQIDTVLAEATLQRPEDGWKVVGGRDGIHTEHLGHMLSEMQYLQRSYPGVEW</sequence>
<dbReference type="Proteomes" id="UP000298133">
    <property type="component" value="Unassembled WGS sequence"/>
</dbReference>
<dbReference type="Pfam" id="PF05138">
    <property type="entry name" value="PaaA_PaaC"/>
    <property type="match status" value="1"/>
</dbReference>
<dbReference type="PANTHER" id="PTHR30458">
    <property type="entry name" value="PHENYLACETIC ACID DEGRADATION PROTEIN PAA"/>
    <property type="match status" value="1"/>
</dbReference>